<comment type="caution">
    <text evidence="1">The sequence shown here is derived from an EMBL/GenBank/DDBJ whole genome shotgun (WGS) entry which is preliminary data.</text>
</comment>
<gene>
    <name evidence="1" type="ORF">BGC33_11955</name>
</gene>
<name>A0A1J5TVU0_9GAMM</name>
<protein>
    <submittedName>
        <fullName evidence="1">Uncharacterized protein</fullName>
    </submittedName>
</protein>
<proteinExistence type="predicted"/>
<sequence>MKTKDLPQLAPNITNTVLDIAFIKSNETLKEGWGFGRPGFNRFVRRNIKRRGINWVLGYGKEYTKCSEDVYIIVAPIMDKTITTYSITWGSPYTTPPSGAPSTLIWEFLEHNVDRNELSEQLFKKARKLYPELKKQLALGGGYDISVNFDNVKIPVVRSAETILKMRKQRTLKKLERQTPLFLEDEYQKILLEKASYFNIDIIKETQKQKLATKLKLWNNDFNEPNQLRHL</sequence>
<accession>A0A1J5TVU0</accession>
<dbReference type="EMBL" id="MIQH01000486">
    <property type="protein sequence ID" value="OIR24874.1"/>
    <property type="molecule type" value="Genomic_DNA"/>
</dbReference>
<organism evidence="1 2">
    <name type="scientific">Bathymodiolus thermophilus thioautotrophic gill symbiont</name>
    <dbReference type="NCBI Taxonomy" id="2360"/>
    <lineage>
        <taxon>Bacteria</taxon>
        <taxon>Pseudomonadati</taxon>
        <taxon>Pseudomonadota</taxon>
        <taxon>Gammaproteobacteria</taxon>
        <taxon>sulfur-oxidizing symbionts</taxon>
    </lineage>
</organism>
<evidence type="ECO:0000313" key="2">
    <source>
        <dbReference type="Proteomes" id="UP000182798"/>
    </source>
</evidence>
<evidence type="ECO:0000313" key="1">
    <source>
        <dbReference type="EMBL" id="OIR24874.1"/>
    </source>
</evidence>
<dbReference type="RefSeq" id="WP_071564065.1">
    <property type="nucleotide sequence ID" value="NZ_MIQH01000486.1"/>
</dbReference>
<dbReference type="AlphaFoldDB" id="A0A1J5TVU0"/>
<dbReference type="Proteomes" id="UP000182798">
    <property type="component" value="Unassembled WGS sequence"/>
</dbReference>
<reference evidence="2" key="1">
    <citation type="submission" date="2016-09" db="EMBL/GenBank/DDBJ databases">
        <title>Genome Sequence of Bathymodiolus thermophilus sulfur-oxidizing gill endosymbiont.</title>
        <authorList>
            <person name="Ponnudurai R."/>
            <person name="Kleiner M."/>
            <person name="Sayavedra L."/>
            <person name="Thuermer A."/>
            <person name="Felbeck H."/>
            <person name="Schlueter R."/>
            <person name="Schweder T."/>
            <person name="Markert S."/>
        </authorList>
    </citation>
    <scope>NUCLEOTIDE SEQUENCE [LARGE SCALE GENOMIC DNA]</scope>
    <source>
        <strain evidence="2">BAT/CrabSpa'14</strain>
    </source>
</reference>